<comment type="caution">
    <text evidence="1">The sequence shown here is derived from an EMBL/GenBank/DDBJ whole genome shotgun (WGS) entry which is preliminary data.</text>
</comment>
<dbReference type="EMBL" id="BMAW01022055">
    <property type="protein sequence ID" value="GFT76077.1"/>
    <property type="molecule type" value="Genomic_DNA"/>
</dbReference>
<sequence length="98" mass="11560">MQITTARKLRIYKYDVSMTSRYKKSLLTLLWGRPTSKPKTKQRSHETNICLTLPEIPPNIRLDLEFKSPGFGKTIWNWLRCMGSFSMPRTEPMFRIPP</sequence>
<dbReference type="Proteomes" id="UP000887013">
    <property type="component" value="Unassembled WGS sequence"/>
</dbReference>
<proteinExistence type="predicted"/>
<reference evidence="1" key="1">
    <citation type="submission" date="2020-08" db="EMBL/GenBank/DDBJ databases">
        <title>Multicomponent nature underlies the extraordinary mechanical properties of spider dragline silk.</title>
        <authorList>
            <person name="Kono N."/>
            <person name="Nakamura H."/>
            <person name="Mori M."/>
            <person name="Yoshida Y."/>
            <person name="Ohtoshi R."/>
            <person name="Malay A.D."/>
            <person name="Moran D.A.P."/>
            <person name="Tomita M."/>
            <person name="Numata K."/>
            <person name="Arakawa K."/>
        </authorList>
    </citation>
    <scope>NUCLEOTIDE SEQUENCE</scope>
</reference>
<keyword evidence="2" id="KW-1185">Reference proteome</keyword>
<name>A0A8X6PKH2_NEPPI</name>
<gene>
    <name evidence="1" type="ORF">NPIL_586971</name>
</gene>
<evidence type="ECO:0000313" key="1">
    <source>
        <dbReference type="EMBL" id="GFT76077.1"/>
    </source>
</evidence>
<evidence type="ECO:0000313" key="2">
    <source>
        <dbReference type="Proteomes" id="UP000887013"/>
    </source>
</evidence>
<dbReference type="AlphaFoldDB" id="A0A8X6PKH2"/>
<organism evidence="1 2">
    <name type="scientific">Nephila pilipes</name>
    <name type="common">Giant wood spider</name>
    <name type="synonym">Nephila maculata</name>
    <dbReference type="NCBI Taxonomy" id="299642"/>
    <lineage>
        <taxon>Eukaryota</taxon>
        <taxon>Metazoa</taxon>
        <taxon>Ecdysozoa</taxon>
        <taxon>Arthropoda</taxon>
        <taxon>Chelicerata</taxon>
        <taxon>Arachnida</taxon>
        <taxon>Araneae</taxon>
        <taxon>Araneomorphae</taxon>
        <taxon>Entelegynae</taxon>
        <taxon>Araneoidea</taxon>
        <taxon>Nephilidae</taxon>
        <taxon>Nephila</taxon>
    </lineage>
</organism>
<protein>
    <submittedName>
        <fullName evidence="1">Uncharacterized protein</fullName>
    </submittedName>
</protein>
<accession>A0A8X6PKH2</accession>